<protein>
    <recommendedName>
        <fullName evidence="1">Amidohydrolase 3 domain-containing protein</fullName>
    </recommendedName>
</protein>
<dbReference type="RefSeq" id="XP_033456291.1">
    <property type="nucleotide sequence ID" value="XM_033606645.1"/>
</dbReference>
<reference evidence="3" key="2">
    <citation type="submission" date="2020-04" db="EMBL/GenBank/DDBJ databases">
        <authorList>
            <consortium name="NCBI Genome Project"/>
        </authorList>
    </citation>
    <scope>NUCLEOTIDE SEQUENCE</scope>
    <source>
        <strain evidence="3">CBS 342.82</strain>
    </source>
</reference>
<name>A0A6J3LTY8_9PEZI</name>
<evidence type="ECO:0000313" key="2">
    <source>
        <dbReference type="Proteomes" id="UP000504637"/>
    </source>
</evidence>
<dbReference type="AlphaFoldDB" id="A0A6J3LTY8"/>
<dbReference type="Gene3D" id="3.20.20.140">
    <property type="entry name" value="Metal-dependent hydrolases"/>
    <property type="match status" value="1"/>
</dbReference>
<dbReference type="InterPro" id="IPR032466">
    <property type="entry name" value="Metal_Hydrolase"/>
</dbReference>
<dbReference type="SUPFAM" id="SSF51338">
    <property type="entry name" value="Composite domain of metallo-dependent hydrolases"/>
    <property type="match status" value="1"/>
</dbReference>
<proteinExistence type="predicted"/>
<dbReference type="Proteomes" id="UP000504637">
    <property type="component" value="Unplaced"/>
</dbReference>
<dbReference type="InterPro" id="IPR011059">
    <property type="entry name" value="Metal-dep_hydrolase_composite"/>
</dbReference>
<dbReference type="InterPro" id="IPR013108">
    <property type="entry name" value="Amidohydro_3"/>
</dbReference>
<evidence type="ECO:0000259" key="1">
    <source>
        <dbReference type="Pfam" id="PF07969"/>
    </source>
</evidence>
<reference evidence="3" key="1">
    <citation type="submission" date="2020-01" db="EMBL/GenBank/DDBJ databases">
        <authorList>
            <consortium name="DOE Joint Genome Institute"/>
            <person name="Haridas S."/>
            <person name="Albert R."/>
            <person name="Binder M."/>
            <person name="Bloem J."/>
            <person name="Labutti K."/>
            <person name="Salamov A."/>
            <person name="Andreopoulos B."/>
            <person name="Baker S.E."/>
            <person name="Barry K."/>
            <person name="Bills G."/>
            <person name="Bluhm B.H."/>
            <person name="Cannon C."/>
            <person name="Castanera R."/>
            <person name="Culley D.E."/>
            <person name="Daum C."/>
            <person name="Ezra D."/>
            <person name="Gonzalez J.B."/>
            <person name="Henrissat B."/>
            <person name="Kuo A."/>
            <person name="Liang C."/>
            <person name="Lipzen A."/>
            <person name="Lutzoni F."/>
            <person name="Magnuson J."/>
            <person name="Mondo S."/>
            <person name="Nolan M."/>
            <person name="Ohm R."/>
            <person name="Pangilinan J."/>
            <person name="Park H.-J."/>
            <person name="Ramirez L."/>
            <person name="Alfaro M."/>
            <person name="Sun H."/>
            <person name="Tritt A."/>
            <person name="Yoshinaga Y."/>
            <person name="Zwiers L.-H."/>
            <person name="Turgeon B.G."/>
            <person name="Goodwin S.B."/>
            <person name="Spatafora J.W."/>
            <person name="Crous P.W."/>
            <person name="Grigoriev I.V."/>
        </authorList>
    </citation>
    <scope>NUCLEOTIDE SEQUENCE</scope>
    <source>
        <strain evidence="3">CBS 342.82</strain>
    </source>
</reference>
<gene>
    <name evidence="3" type="ORF">K489DRAFT_390909</name>
</gene>
<dbReference type="PANTHER" id="PTHR22642">
    <property type="entry name" value="IMIDAZOLONEPROPIONASE"/>
    <property type="match status" value="1"/>
</dbReference>
<dbReference type="GO" id="GO:0016810">
    <property type="term" value="F:hydrolase activity, acting on carbon-nitrogen (but not peptide) bonds"/>
    <property type="evidence" value="ECO:0007669"/>
    <property type="project" value="InterPro"/>
</dbReference>
<organism evidence="3">
    <name type="scientific">Dissoconium aciculare CBS 342.82</name>
    <dbReference type="NCBI Taxonomy" id="1314786"/>
    <lineage>
        <taxon>Eukaryota</taxon>
        <taxon>Fungi</taxon>
        <taxon>Dikarya</taxon>
        <taxon>Ascomycota</taxon>
        <taxon>Pezizomycotina</taxon>
        <taxon>Dothideomycetes</taxon>
        <taxon>Dothideomycetidae</taxon>
        <taxon>Mycosphaerellales</taxon>
        <taxon>Dissoconiaceae</taxon>
        <taxon>Dissoconium</taxon>
    </lineage>
</organism>
<sequence length="489" mass="53296">MRPTVDRLFEAVIGLQATPSRKLRSATPQQWLDGLISLECSALGRVVQWATRVVHLSRGASASFTNEVQHSRHPRVERAPQSAYLLTVTCAQHGSASTMLQPCTLFPLGRPEGGIARAAEPRGHYCRRPDGTLTGEIVEAATASVWRSLPKTPLSYAKTVIEFAISECHRYGITSIQEASATTAYLHALRELEAENRLPLDISTHIVCAPGASTGESEASLAALINVADAFKSKHVHTGFVKFWLDGAPLPPNPTQCDLDANGKADPERVLVDYQKLLDRISAYDARNMTCKIHVAGEGSVRLALDVYEAVRKRNPSGPKHELAHCNAVHRDDIQRIARLGLTAEMSPAIWHAPVVQFAPHLLRWPFNEILATGAHMTIGSDWILTDNPSLFDPLAHLVEMLEVPRSGDREGLTKKQVAAHALCRMITLGGAEAVGRERMIGSIEVGKMANFIALDRDLSEGEFAGATVLKTWFEGRQVYSAVAGQVGI</sequence>
<dbReference type="OrthoDB" id="194468at2759"/>
<dbReference type="Pfam" id="PF07969">
    <property type="entry name" value="Amidohydro_3"/>
    <property type="match status" value="1"/>
</dbReference>
<dbReference type="GeneID" id="54364445"/>
<dbReference type="Gene3D" id="2.30.40.10">
    <property type="entry name" value="Urease, subunit C, domain 1"/>
    <property type="match status" value="1"/>
</dbReference>
<dbReference type="Gene3D" id="3.10.310.70">
    <property type="match status" value="1"/>
</dbReference>
<accession>A0A6J3LTY8</accession>
<dbReference type="PANTHER" id="PTHR22642:SF2">
    <property type="entry name" value="PROTEIN LONG AFTER FAR-RED 3"/>
    <property type="match status" value="1"/>
</dbReference>
<keyword evidence="2" id="KW-1185">Reference proteome</keyword>
<feature type="domain" description="Amidohydrolase 3" evidence="1">
    <location>
        <begin position="115"/>
        <end position="480"/>
    </location>
</feature>
<evidence type="ECO:0000313" key="3">
    <source>
        <dbReference type="RefSeq" id="XP_033456291.1"/>
    </source>
</evidence>
<dbReference type="SUPFAM" id="SSF51556">
    <property type="entry name" value="Metallo-dependent hydrolases"/>
    <property type="match status" value="1"/>
</dbReference>
<reference evidence="3" key="3">
    <citation type="submission" date="2025-08" db="UniProtKB">
        <authorList>
            <consortium name="RefSeq"/>
        </authorList>
    </citation>
    <scope>IDENTIFICATION</scope>
    <source>
        <strain evidence="3">CBS 342.82</strain>
    </source>
</reference>